<reference evidence="2 3" key="1">
    <citation type="submission" date="2020-08" db="EMBL/GenBank/DDBJ databases">
        <title>The Agave Microbiome: Exploring the role of microbial communities in plant adaptations to desert environments.</title>
        <authorList>
            <person name="Partida-Martinez L.P."/>
        </authorList>
    </citation>
    <scope>NUCLEOTIDE SEQUENCE [LARGE SCALE GENOMIC DNA]</scope>
    <source>
        <strain evidence="2 3">AT3.2</strain>
    </source>
</reference>
<dbReference type="AlphaFoldDB" id="A0A7W9X3B1"/>
<keyword evidence="3" id="KW-1185">Reference proteome</keyword>
<evidence type="ECO:0000313" key="3">
    <source>
        <dbReference type="Proteomes" id="UP000540787"/>
    </source>
</evidence>
<sequence>MSFLACMAWIKRCNILLLIVVIAMSISSSAHASDPIERRVTGEWRFTAALDGAEIASLDEREAQQLLGQVFTIKKEQVKFGEMDCGKTGFDAHKVEPQLHLRKEFHASSKELGMPTPVTVVDLSCTSVFITKPNHLVIFWQGWFFDAVRVKK</sequence>
<dbReference type="Proteomes" id="UP000540787">
    <property type="component" value="Unassembled WGS sequence"/>
</dbReference>
<dbReference type="EMBL" id="JACHBX010000004">
    <property type="protein sequence ID" value="MBB6135737.1"/>
    <property type="molecule type" value="Genomic_DNA"/>
</dbReference>
<protein>
    <submittedName>
        <fullName evidence="2">Uncharacterized protein</fullName>
    </submittedName>
</protein>
<proteinExistence type="predicted"/>
<keyword evidence="1" id="KW-0732">Signal</keyword>
<feature type="chain" id="PRO_5030897855" evidence="1">
    <location>
        <begin position="33"/>
        <end position="152"/>
    </location>
</feature>
<dbReference type="RefSeq" id="WP_183556383.1">
    <property type="nucleotide sequence ID" value="NZ_JACHBX010000004.1"/>
</dbReference>
<accession>A0A7W9X3B1</accession>
<feature type="signal peptide" evidence="1">
    <location>
        <begin position="1"/>
        <end position="32"/>
    </location>
</feature>
<gene>
    <name evidence="2" type="ORF">HD842_003904</name>
</gene>
<comment type="caution">
    <text evidence="2">The sequence shown here is derived from an EMBL/GenBank/DDBJ whole genome shotgun (WGS) entry which is preliminary data.</text>
</comment>
<evidence type="ECO:0000313" key="2">
    <source>
        <dbReference type="EMBL" id="MBB6135737.1"/>
    </source>
</evidence>
<name>A0A7W9X3B1_9BURK</name>
<evidence type="ECO:0000256" key="1">
    <source>
        <dbReference type="SAM" id="SignalP"/>
    </source>
</evidence>
<organism evidence="2 3">
    <name type="scientific">Massilia aurea</name>
    <dbReference type="NCBI Taxonomy" id="373040"/>
    <lineage>
        <taxon>Bacteria</taxon>
        <taxon>Pseudomonadati</taxon>
        <taxon>Pseudomonadota</taxon>
        <taxon>Betaproteobacteria</taxon>
        <taxon>Burkholderiales</taxon>
        <taxon>Oxalobacteraceae</taxon>
        <taxon>Telluria group</taxon>
        <taxon>Massilia</taxon>
    </lineage>
</organism>